<dbReference type="OrthoDB" id="10618240at2759"/>
<dbReference type="GeneID" id="9048741"/>
<dbReference type="RefSeq" id="XP_002786369.1">
    <property type="nucleotide sequence ID" value="XM_002786323.1"/>
</dbReference>
<keyword evidence="1" id="KW-0812">Transmembrane</keyword>
<dbReference type="Proteomes" id="UP000007800">
    <property type="component" value="Unassembled WGS sequence"/>
</dbReference>
<keyword evidence="1" id="KW-1133">Transmembrane helix</keyword>
<organism evidence="3">
    <name type="scientific">Perkinsus marinus (strain ATCC 50983 / TXsc)</name>
    <dbReference type="NCBI Taxonomy" id="423536"/>
    <lineage>
        <taxon>Eukaryota</taxon>
        <taxon>Sar</taxon>
        <taxon>Alveolata</taxon>
        <taxon>Perkinsozoa</taxon>
        <taxon>Perkinsea</taxon>
        <taxon>Perkinsida</taxon>
        <taxon>Perkinsidae</taxon>
        <taxon>Perkinsus</taxon>
    </lineage>
</organism>
<sequence>SELIGAWIVMTVVPLACIVFFCATAPRVRQRELLFKLFHRDGVYTQPSMVEMEDLEAGPTTQGPPRQSSWWDRLWGRSRAAAQAGTGMAATVIGKAKP</sequence>
<proteinExistence type="predicted"/>
<feature type="transmembrane region" description="Helical" evidence="1">
    <location>
        <begin position="6"/>
        <end position="26"/>
    </location>
</feature>
<evidence type="ECO:0000256" key="1">
    <source>
        <dbReference type="SAM" id="Phobius"/>
    </source>
</evidence>
<protein>
    <submittedName>
        <fullName evidence="2">Uncharacterized protein</fullName>
    </submittedName>
</protein>
<reference evidence="2 3" key="1">
    <citation type="submission" date="2008-07" db="EMBL/GenBank/DDBJ databases">
        <authorList>
            <person name="El-Sayed N."/>
            <person name="Caler E."/>
            <person name="Inman J."/>
            <person name="Amedeo P."/>
            <person name="Hass B."/>
            <person name="Wortman J."/>
        </authorList>
    </citation>
    <scope>NUCLEOTIDE SEQUENCE [LARGE SCALE GENOMIC DNA]</scope>
    <source>
        <strain evidence="3">ATCC 50983 / TXsc</strain>
    </source>
</reference>
<accession>C5KBH8</accession>
<feature type="non-terminal residue" evidence="2">
    <location>
        <position position="1"/>
    </location>
</feature>
<keyword evidence="1" id="KW-0472">Membrane</keyword>
<feature type="non-terminal residue" evidence="2">
    <location>
        <position position="98"/>
    </location>
</feature>
<dbReference type="EMBL" id="GG671836">
    <property type="protein sequence ID" value="EER18165.1"/>
    <property type="molecule type" value="Genomic_DNA"/>
</dbReference>
<keyword evidence="3" id="KW-1185">Reference proteome</keyword>
<evidence type="ECO:0000313" key="3">
    <source>
        <dbReference type="Proteomes" id="UP000007800"/>
    </source>
</evidence>
<gene>
    <name evidence="2" type="ORF">Pmar_PMAR017002</name>
</gene>
<evidence type="ECO:0000313" key="2">
    <source>
        <dbReference type="EMBL" id="EER18165.1"/>
    </source>
</evidence>
<dbReference type="AlphaFoldDB" id="C5KBH8"/>
<name>C5KBH8_PERM5</name>
<dbReference type="InParanoid" id="C5KBH8"/>